<accession>A0A2S9YT45</accession>
<dbReference type="SFLD" id="SFLDS00029">
    <property type="entry name" value="Radical_SAM"/>
    <property type="match status" value="1"/>
</dbReference>
<dbReference type="SUPFAM" id="SSF102114">
    <property type="entry name" value="Radical SAM enzymes"/>
    <property type="match status" value="1"/>
</dbReference>
<dbReference type="RefSeq" id="WP_106089051.1">
    <property type="nucleotide sequence ID" value="NZ_PVNL01000042.1"/>
</dbReference>
<evidence type="ECO:0000256" key="4">
    <source>
        <dbReference type="ARBA" id="ARBA00023004"/>
    </source>
</evidence>
<keyword evidence="2" id="KW-0949">S-adenosyl-L-methionine</keyword>
<name>A0A2S9YT45_9BACT</name>
<evidence type="ECO:0000256" key="5">
    <source>
        <dbReference type="ARBA" id="ARBA00023014"/>
    </source>
</evidence>
<comment type="caution">
    <text evidence="6">The sequence shown here is derived from an EMBL/GenBank/DDBJ whole genome shotgun (WGS) entry which is preliminary data.</text>
</comment>
<dbReference type="Proteomes" id="UP000238823">
    <property type="component" value="Unassembled WGS sequence"/>
</dbReference>
<keyword evidence="3" id="KW-0479">Metal-binding</keyword>
<dbReference type="PANTHER" id="PTHR11228">
    <property type="entry name" value="RADICAL SAM DOMAIN PROTEIN"/>
    <property type="match status" value="1"/>
</dbReference>
<dbReference type="PANTHER" id="PTHR11228:SF7">
    <property type="entry name" value="PQQA PEPTIDE CYCLASE"/>
    <property type="match status" value="1"/>
</dbReference>
<dbReference type="GO" id="GO:0003824">
    <property type="term" value="F:catalytic activity"/>
    <property type="evidence" value="ECO:0007669"/>
    <property type="project" value="InterPro"/>
</dbReference>
<dbReference type="InterPro" id="IPR007197">
    <property type="entry name" value="rSAM"/>
</dbReference>
<reference evidence="6 7" key="1">
    <citation type="submission" date="2018-03" db="EMBL/GenBank/DDBJ databases">
        <title>Draft Genome Sequences of the Obligatory Marine Myxobacteria Enhygromyxa salina SWB007.</title>
        <authorList>
            <person name="Poehlein A."/>
            <person name="Moghaddam J.A."/>
            <person name="Harms H."/>
            <person name="Alanjari M."/>
            <person name="Koenig G.M."/>
            <person name="Daniel R."/>
            <person name="Schaeberle T.F."/>
        </authorList>
    </citation>
    <scope>NUCLEOTIDE SEQUENCE [LARGE SCALE GENOMIC DNA]</scope>
    <source>
        <strain evidence="6 7">SWB007</strain>
    </source>
</reference>
<evidence type="ECO:0000256" key="1">
    <source>
        <dbReference type="ARBA" id="ARBA00001966"/>
    </source>
</evidence>
<evidence type="ECO:0000313" key="7">
    <source>
        <dbReference type="Proteomes" id="UP000238823"/>
    </source>
</evidence>
<dbReference type="Gene3D" id="3.20.20.70">
    <property type="entry name" value="Aldolase class I"/>
    <property type="match status" value="1"/>
</dbReference>
<dbReference type="InterPro" id="IPR058240">
    <property type="entry name" value="rSAM_sf"/>
</dbReference>
<dbReference type="EMBL" id="PVNL01000042">
    <property type="protein sequence ID" value="PRQ08264.1"/>
    <property type="molecule type" value="Genomic_DNA"/>
</dbReference>
<protein>
    <submittedName>
        <fullName evidence="6">Molybdenum cofactor biosynthesis protein A</fullName>
    </submittedName>
</protein>
<evidence type="ECO:0000256" key="2">
    <source>
        <dbReference type="ARBA" id="ARBA00022691"/>
    </source>
</evidence>
<evidence type="ECO:0000256" key="3">
    <source>
        <dbReference type="ARBA" id="ARBA00022723"/>
    </source>
</evidence>
<dbReference type="InterPro" id="IPR050377">
    <property type="entry name" value="Radical_SAM_PqqE_MftC-like"/>
</dbReference>
<dbReference type="AlphaFoldDB" id="A0A2S9YT45"/>
<dbReference type="GO" id="GO:0046872">
    <property type="term" value="F:metal ion binding"/>
    <property type="evidence" value="ECO:0007669"/>
    <property type="project" value="UniProtKB-KW"/>
</dbReference>
<sequence length="247" mass="26965">MVELRPQNLTLTGALPRDRPTDARAHRVYVATTNHCNRACPWCSTCSSPRGNSFISLPDYAASFPSEGPFEVQLEGGEPTIHPQFSELVRLARAEPRCARVVIVTNGVVLPRTRAPLRAWLLELGAPLTIKLSINHHLLAQDDQLLALAALLHDELASLGAERELVLNVRLRPDAPGQDVWVREAVAQAGLLELANVFHLQAYGFASERAGWAAPFVVGTNFTLVNPDGRTHGPDLVGRSEAMRVLP</sequence>
<dbReference type="CDD" id="cd01335">
    <property type="entry name" value="Radical_SAM"/>
    <property type="match status" value="1"/>
</dbReference>
<evidence type="ECO:0000313" key="6">
    <source>
        <dbReference type="EMBL" id="PRQ08264.1"/>
    </source>
</evidence>
<proteinExistence type="predicted"/>
<organism evidence="6 7">
    <name type="scientific">Enhygromyxa salina</name>
    <dbReference type="NCBI Taxonomy" id="215803"/>
    <lineage>
        <taxon>Bacteria</taxon>
        <taxon>Pseudomonadati</taxon>
        <taxon>Myxococcota</taxon>
        <taxon>Polyangia</taxon>
        <taxon>Nannocystales</taxon>
        <taxon>Nannocystaceae</taxon>
        <taxon>Enhygromyxa</taxon>
    </lineage>
</organism>
<keyword evidence="4" id="KW-0408">Iron</keyword>
<gene>
    <name evidence="6" type="ORF">ENSA7_18860</name>
</gene>
<dbReference type="OrthoDB" id="9792276at2"/>
<dbReference type="GO" id="GO:0051536">
    <property type="term" value="F:iron-sulfur cluster binding"/>
    <property type="evidence" value="ECO:0007669"/>
    <property type="project" value="UniProtKB-KW"/>
</dbReference>
<dbReference type="InterPro" id="IPR013785">
    <property type="entry name" value="Aldolase_TIM"/>
</dbReference>
<comment type="cofactor">
    <cofactor evidence="1">
        <name>[4Fe-4S] cluster</name>
        <dbReference type="ChEBI" id="CHEBI:49883"/>
    </cofactor>
</comment>
<keyword evidence="5" id="KW-0411">Iron-sulfur</keyword>